<evidence type="ECO:0000313" key="2">
    <source>
        <dbReference type="EMBL" id="KAK0605056.1"/>
    </source>
</evidence>
<feature type="compositionally biased region" description="Basic and acidic residues" evidence="1">
    <location>
        <begin position="82"/>
        <end position="102"/>
    </location>
</feature>
<dbReference type="AlphaFoldDB" id="A0AA39SUM1"/>
<keyword evidence="3" id="KW-1185">Reference proteome</keyword>
<dbReference type="EMBL" id="JAUESC010000002">
    <property type="protein sequence ID" value="KAK0605056.1"/>
    <property type="molecule type" value="Genomic_DNA"/>
</dbReference>
<proteinExistence type="predicted"/>
<dbReference type="Proteomes" id="UP001168877">
    <property type="component" value="Unassembled WGS sequence"/>
</dbReference>
<feature type="region of interest" description="Disordered" evidence="1">
    <location>
        <begin position="58"/>
        <end position="108"/>
    </location>
</feature>
<reference evidence="2" key="1">
    <citation type="journal article" date="2022" name="Plant J.">
        <title>Strategies of tolerance reflected in two North American maple genomes.</title>
        <authorList>
            <person name="McEvoy S.L."/>
            <person name="Sezen U.U."/>
            <person name="Trouern-Trend A."/>
            <person name="McMahon S.M."/>
            <person name="Schaberg P.G."/>
            <person name="Yang J."/>
            <person name="Wegrzyn J.L."/>
            <person name="Swenson N.G."/>
        </authorList>
    </citation>
    <scope>NUCLEOTIDE SEQUENCE</scope>
    <source>
        <strain evidence="2">NS2018</strain>
    </source>
</reference>
<protein>
    <submittedName>
        <fullName evidence="2">Uncharacterized protein</fullName>
    </submittedName>
</protein>
<reference evidence="2" key="2">
    <citation type="submission" date="2023-06" db="EMBL/GenBank/DDBJ databases">
        <authorList>
            <person name="Swenson N.G."/>
            <person name="Wegrzyn J.L."/>
            <person name="Mcevoy S.L."/>
        </authorList>
    </citation>
    <scope>NUCLEOTIDE SEQUENCE</scope>
    <source>
        <strain evidence="2">NS2018</strain>
        <tissue evidence="2">Leaf</tissue>
    </source>
</reference>
<sequence>MKLFCLAVNGAGSGHRSFGVWSPAPSEDFGRGGDNRLAFGSDSGDGSVRRSTVCYAAAQTSRRHQEETTNDGNPLTRNMQIRSDEGSIRSHADPKPIERSAKETGSASSSVLLSSIKIHVLQTQSMEDNNAPKPTKKKQNQRLPPKRGQVMINILKGLCGVSAAAKRREGELSSSSTTPAATLFKIVGVLG</sequence>
<name>A0AA39SUM1_ACESA</name>
<accession>A0AA39SUM1</accession>
<comment type="caution">
    <text evidence="2">The sequence shown here is derived from an EMBL/GenBank/DDBJ whole genome shotgun (WGS) entry which is preliminary data.</text>
</comment>
<feature type="region of interest" description="Disordered" evidence="1">
    <location>
        <begin position="123"/>
        <end position="147"/>
    </location>
</feature>
<evidence type="ECO:0000256" key="1">
    <source>
        <dbReference type="SAM" id="MobiDB-lite"/>
    </source>
</evidence>
<organism evidence="2 3">
    <name type="scientific">Acer saccharum</name>
    <name type="common">Sugar maple</name>
    <dbReference type="NCBI Taxonomy" id="4024"/>
    <lineage>
        <taxon>Eukaryota</taxon>
        <taxon>Viridiplantae</taxon>
        <taxon>Streptophyta</taxon>
        <taxon>Embryophyta</taxon>
        <taxon>Tracheophyta</taxon>
        <taxon>Spermatophyta</taxon>
        <taxon>Magnoliopsida</taxon>
        <taxon>eudicotyledons</taxon>
        <taxon>Gunneridae</taxon>
        <taxon>Pentapetalae</taxon>
        <taxon>rosids</taxon>
        <taxon>malvids</taxon>
        <taxon>Sapindales</taxon>
        <taxon>Sapindaceae</taxon>
        <taxon>Hippocastanoideae</taxon>
        <taxon>Acereae</taxon>
        <taxon>Acer</taxon>
    </lineage>
</organism>
<gene>
    <name evidence="2" type="ORF">LWI29_022340</name>
</gene>
<feature type="compositionally biased region" description="Polar residues" evidence="1">
    <location>
        <begin position="70"/>
        <end position="81"/>
    </location>
</feature>
<evidence type="ECO:0000313" key="3">
    <source>
        <dbReference type="Proteomes" id="UP001168877"/>
    </source>
</evidence>